<name>A0AAV9Z2A2_9AGAR</name>
<feature type="region of interest" description="Disordered" evidence="1">
    <location>
        <begin position="171"/>
        <end position="293"/>
    </location>
</feature>
<protein>
    <submittedName>
        <fullName evidence="2">Uncharacterized protein</fullName>
    </submittedName>
</protein>
<accession>A0AAV9Z2A2</accession>
<gene>
    <name evidence="2" type="ORF">R3P38DRAFT_2815016</name>
</gene>
<dbReference type="EMBL" id="JAWWNJ010000236">
    <property type="protein sequence ID" value="KAK6968990.1"/>
    <property type="molecule type" value="Genomic_DNA"/>
</dbReference>
<sequence length="293" mass="32656">MEHSKALLLIAVFNRTYQNPPLSTSTLDCITAKRPHPCSLCAKRAKIKLTFPTPPLPRGIREVVQATQHTNRALSTAEQKLQLKKKERDVASAALVDFGNKVRLAEQRRSANQHRPKSSYFPASVSTLILDNLLSIASLQALSDLVKLWTFATTHTLALYDVVLELQSTVHAEQRKNQPRKLRARRKAKKVVDSSESEAVEEEEEVEGEEEEVEPDAASDDENVTPQHSSPNRPPAKRARRSTVLEEVTNQGGASRSRAVKEKIQPKAAAVAADYRPPYRTTLTATSRRSRRG</sequence>
<feature type="compositionally biased region" description="Basic residues" evidence="1">
    <location>
        <begin position="177"/>
        <end position="189"/>
    </location>
</feature>
<organism evidence="2 3">
    <name type="scientific">Favolaschia claudopus</name>
    <dbReference type="NCBI Taxonomy" id="2862362"/>
    <lineage>
        <taxon>Eukaryota</taxon>
        <taxon>Fungi</taxon>
        <taxon>Dikarya</taxon>
        <taxon>Basidiomycota</taxon>
        <taxon>Agaricomycotina</taxon>
        <taxon>Agaricomycetes</taxon>
        <taxon>Agaricomycetidae</taxon>
        <taxon>Agaricales</taxon>
        <taxon>Marasmiineae</taxon>
        <taxon>Mycenaceae</taxon>
        <taxon>Favolaschia</taxon>
    </lineage>
</organism>
<feature type="compositionally biased region" description="Acidic residues" evidence="1">
    <location>
        <begin position="195"/>
        <end position="223"/>
    </location>
</feature>
<evidence type="ECO:0000256" key="1">
    <source>
        <dbReference type="SAM" id="MobiDB-lite"/>
    </source>
</evidence>
<evidence type="ECO:0000313" key="3">
    <source>
        <dbReference type="Proteomes" id="UP001362999"/>
    </source>
</evidence>
<evidence type="ECO:0000313" key="2">
    <source>
        <dbReference type="EMBL" id="KAK6968990.1"/>
    </source>
</evidence>
<proteinExistence type="predicted"/>
<reference evidence="2 3" key="1">
    <citation type="journal article" date="2024" name="J Genomics">
        <title>Draft genome sequencing and assembly of Favolaschia claudopus CIRM-BRFM 2984 isolated from oak limbs.</title>
        <authorList>
            <person name="Navarro D."/>
            <person name="Drula E."/>
            <person name="Chaduli D."/>
            <person name="Cazenave R."/>
            <person name="Ahrendt S."/>
            <person name="Wang J."/>
            <person name="Lipzen A."/>
            <person name="Daum C."/>
            <person name="Barry K."/>
            <person name="Grigoriev I.V."/>
            <person name="Favel A."/>
            <person name="Rosso M.N."/>
            <person name="Martin F."/>
        </authorList>
    </citation>
    <scope>NUCLEOTIDE SEQUENCE [LARGE SCALE GENOMIC DNA]</scope>
    <source>
        <strain evidence="2 3">CIRM-BRFM 2984</strain>
    </source>
</reference>
<dbReference type="AlphaFoldDB" id="A0AAV9Z2A2"/>
<dbReference type="Proteomes" id="UP001362999">
    <property type="component" value="Unassembled WGS sequence"/>
</dbReference>
<keyword evidence="3" id="KW-1185">Reference proteome</keyword>
<comment type="caution">
    <text evidence="2">The sequence shown here is derived from an EMBL/GenBank/DDBJ whole genome shotgun (WGS) entry which is preliminary data.</text>
</comment>